<dbReference type="SUPFAM" id="SSF54001">
    <property type="entry name" value="Cysteine proteinases"/>
    <property type="match status" value="1"/>
</dbReference>
<dbReference type="Pfam" id="PF00112">
    <property type="entry name" value="Peptidase_C1"/>
    <property type="match status" value="1"/>
</dbReference>
<evidence type="ECO:0000259" key="3">
    <source>
        <dbReference type="PROSITE" id="PS50853"/>
    </source>
</evidence>
<name>A0A8J6B1G1_9EUKA</name>
<dbReference type="Gene3D" id="3.90.70.10">
    <property type="entry name" value="Cysteine proteinases"/>
    <property type="match status" value="1"/>
</dbReference>
<dbReference type="GO" id="GO:0008234">
    <property type="term" value="F:cysteine-type peptidase activity"/>
    <property type="evidence" value="ECO:0007669"/>
    <property type="project" value="InterPro"/>
</dbReference>
<dbReference type="AlphaFoldDB" id="A0A8J6B1G1"/>
<dbReference type="InterPro" id="IPR000668">
    <property type="entry name" value="Peptidase_C1A_C"/>
</dbReference>
<reference evidence="4" key="1">
    <citation type="submission" date="2021-05" db="EMBL/GenBank/DDBJ databases">
        <title>A free-living protist that lacks canonical eukaryotic 1 DNA replication and segregation systems.</title>
        <authorList>
            <person name="Salas-Leiva D.E."/>
            <person name="Tromer E.C."/>
            <person name="Curtis B.A."/>
            <person name="Jerlstrom-Hultqvist J."/>
            <person name="Kolisko M."/>
            <person name="Yi Z."/>
            <person name="Salas-Leiva J.S."/>
            <person name="Gallot-Lavallee L."/>
            <person name="Kops G.J.P.L."/>
            <person name="Archibald J.M."/>
            <person name="Simpson A.G.B."/>
            <person name="Roger A.J."/>
        </authorList>
    </citation>
    <scope>NUCLEOTIDE SEQUENCE</scope>
    <source>
        <strain evidence="4">BICM</strain>
    </source>
</reference>
<feature type="compositionally biased region" description="Acidic residues" evidence="2">
    <location>
        <begin position="813"/>
        <end position="838"/>
    </location>
</feature>
<dbReference type="Proteomes" id="UP000717585">
    <property type="component" value="Unassembled WGS sequence"/>
</dbReference>
<evidence type="ECO:0000313" key="5">
    <source>
        <dbReference type="Proteomes" id="UP000717585"/>
    </source>
</evidence>
<dbReference type="PANTHER" id="PTHR40633:SF1">
    <property type="entry name" value="GPI ANCHORED SERINE-THREONINE RICH PROTEIN (AFU_ORTHOLOGUE AFUA_1G03630)"/>
    <property type="match status" value="1"/>
</dbReference>
<dbReference type="PROSITE" id="PS50853">
    <property type="entry name" value="FN3"/>
    <property type="match status" value="1"/>
</dbReference>
<accession>A0A8J6B1G1</accession>
<proteinExistence type="predicted"/>
<keyword evidence="5" id="KW-1185">Reference proteome</keyword>
<dbReference type="EMBL" id="JAHDYR010000062">
    <property type="protein sequence ID" value="KAG9390992.1"/>
    <property type="molecule type" value="Genomic_DNA"/>
</dbReference>
<evidence type="ECO:0000256" key="2">
    <source>
        <dbReference type="SAM" id="MobiDB-lite"/>
    </source>
</evidence>
<dbReference type="InterPro" id="IPR003961">
    <property type="entry name" value="FN3_dom"/>
</dbReference>
<evidence type="ECO:0000256" key="1">
    <source>
        <dbReference type="ARBA" id="ARBA00022729"/>
    </source>
</evidence>
<dbReference type="GO" id="GO:0006508">
    <property type="term" value="P:proteolysis"/>
    <property type="evidence" value="ECO:0007669"/>
    <property type="project" value="InterPro"/>
</dbReference>
<dbReference type="InterPro" id="IPR018466">
    <property type="entry name" value="Kre9/Knh1-like_N"/>
</dbReference>
<protein>
    <submittedName>
        <fullName evidence="4">Cathepsin B-like cysteine proteinase</fullName>
    </submittedName>
</protein>
<dbReference type="InterPro" id="IPR038765">
    <property type="entry name" value="Papain-like_cys_pep_sf"/>
</dbReference>
<sequence length="1040" mass="109367">MYIPPSSPFTQAAVAALNDRFCLKSGGSVKPRLSAEYHVQCDHECSYGVCNNGCAGGHYFPSYQFTNRYGTTTEACYPVEKHYYPYTYNCRTTCPGTPSGAPIPKYKTGTFYRTTGETAMVNELIANGPIPVAIRFYSGLYSVKPGEVYIKQDGESYRGGHAVVIVGYGVTSSGVKYWECANSWGTNYCDKGYFWIRRGSNELSIESYPCGVQPTLSASITMTAPSAGAALIVGKSTTVRWSSSGTVEDTVVIKLLKGTTTAATLATAAPNSGSYSFTVPNVAEGSDYSITVTCESAQGKTGAFSVSVEFSASITAPKAGAVIETGATTTFSWTISPTSVISLLPAAKLSLHGPSTMTLGTALPLDKSVSSLLPLSLKEGDYVARLTIGDDSFDSGKFEIQIGGTKTITVGKMSTSYETGTPATVTWSVSPDSTIFDSLTVTLVGPLSNGIGAERVLATVSNTGSFAWTPAESLVDGSYLIRVASVDKPSVSGSSNTFLLAAPVKPTPTLRMLTPTSTSVWTHGETATISWNTTGDVPYVTVELFNAGRLVATIASASVNTGTAKFTPSSAQTPADTYSVRVKKSTDSSVLALSGQFKIQQSQSATPTMDVTMPTSTTVAIPGKQTLVRLVTSSVSSATLSLRTTSLVKVADLSSTSLSDGTTDVSVTIPASTAAGSYRIQAYDSKTGLVSNSATFSVEAPTEPIELQQPTAASKWPALSVAQVRWSTADIKTPMTVVLYKGSTLVTVLARDATGGVFEWRVPDLLKAGTDYVLRVRTTASPYAFVDSPEFAVTADPGAGAEPLDPPDSVLPGDDDTDDDTTPDDDDDVIPTDDDDDTGTCSGICISSPKATTTWVRGATASIRWISDLAPTETLYILLYDGTSLKALLATNALNDGEMTVTVPSTLAASEKMFIRIKTRSASPTVTGDSDLFALSLTPVAAPVAALFECSDKACNVTFDIDAATVDIGLYKQGTLVKELATDLSNAGIFSIEDLTLDTGSGYTVRVCAHHTAVCVETEPFDVASPSSNWFQSLLGLIWF</sequence>
<dbReference type="InterPro" id="IPR052982">
    <property type="entry name" value="SRP1/TIP1-like"/>
</dbReference>
<feature type="region of interest" description="Disordered" evidence="2">
    <location>
        <begin position="794"/>
        <end position="841"/>
    </location>
</feature>
<gene>
    <name evidence="4" type="ORF">J8273_7266</name>
</gene>
<evidence type="ECO:0000313" key="4">
    <source>
        <dbReference type="EMBL" id="KAG9390992.1"/>
    </source>
</evidence>
<comment type="caution">
    <text evidence="4">The sequence shown here is derived from an EMBL/GenBank/DDBJ whole genome shotgun (WGS) entry which is preliminary data.</text>
</comment>
<dbReference type="PROSITE" id="PS00639">
    <property type="entry name" value="THIOL_PROTEASE_HIS"/>
    <property type="match status" value="1"/>
</dbReference>
<keyword evidence="1" id="KW-0732">Signal</keyword>
<dbReference type="PANTHER" id="PTHR40633">
    <property type="entry name" value="MATRIX PROTEIN, PUTATIVE (AFU_ORTHOLOGUE AFUA_8G05410)-RELATED"/>
    <property type="match status" value="1"/>
</dbReference>
<dbReference type="OrthoDB" id="3789175at2759"/>
<organism evidence="4 5">
    <name type="scientific">Carpediemonas membranifera</name>
    <dbReference type="NCBI Taxonomy" id="201153"/>
    <lineage>
        <taxon>Eukaryota</taxon>
        <taxon>Metamonada</taxon>
        <taxon>Carpediemonas-like organisms</taxon>
        <taxon>Carpediemonas</taxon>
    </lineage>
</organism>
<feature type="domain" description="Fibronectin type-III" evidence="3">
    <location>
        <begin position="224"/>
        <end position="318"/>
    </location>
</feature>
<dbReference type="InterPro" id="IPR025660">
    <property type="entry name" value="Pept_his_AS"/>
</dbReference>
<dbReference type="Pfam" id="PF10342">
    <property type="entry name" value="Kre9_KNH"/>
    <property type="match status" value="3"/>
</dbReference>
<dbReference type="SMART" id="SM00645">
    <property type="entry name" value="Pept_C1"/>
    <property type="match status" value="1"/>
</dbReference>